<dbReference type="AlphaFoldDB" id="A0A8J4FS25"/>
<dbReference type="PANTHER" id="PTHR11062:SF376">
    <property type="entry name" value="EXOSTOSIN FAMILY PROTEIN"/>
    <property type="match status" value="1"/>
</dbReference>
<feature type="region of interest" description="Disordered" evidence="4">
    <location>
        <begin position="367"/>
        <end position="420"/>
    </location>
</feature>
<dbReference type="GO" id="GO:0016757">
    <property type="term" value="F:glycosyltransferase activity"/>
    <property type="evidence" value="ECO:0007669"/>
    <property type="project" value="InterPro"/>
</dbReference>
<dbReference type="InterPro" id="IPR004263">
    <property type="entry name" value="Exostosin"/>
</dbReference>
<feature type="non-terminal residue" evidence="6">
    <location>
        <position position="475"/>
    </location>
</feature>
<dbReference type="Pfam" id="PF03016">
    <property type="entry name" value="Exostosin_GT47"/>
    <property type="match status" value="1"/>
</dbReference>
<comment type="similarity">
    <text evidence="2">Belongs to the glycosyltransferase 47 family.</text>
</comment>
<dbReference type="GO" id="GO:0000139">
    <property type="term" value="C:Golgi membrane"/>
    <property type="evidence" value="ECO:0007669"/>
    <property type="project" value="UniProtKB-SubCell"/>
</dbReference>
<keyword evidence="7" id="KW-1185">Reference proteome</keyword>
<evidence type="ECO:0000256" key="3">
    <source>
        <dbReference type="ARBA" id="ARBA00023034"/>
    </source>
</evidence>
<comment type="subcellular location">
    <subcellularLocation>
        <location evidence="1">Golgi apparatus membrane</location>
        <topology evidence="1">Single-pass type II membrane protein</topology>
    </subcellularLocation>
</comment>
<evidence type="ECO:0000313" key="7">
    <source>
        <dbReference type="Proteomes" id="UP000747110"/>
    </source>
</evidence>
<feature type="region of interest" description="Disordered" evidence="4">
    <location>
        <begin position="299"/>
        <end position="318"/>
    </location>
</feature>
<protein>
    <recommendedName>
        <fullName evidence="5">Exostosin GT47 domain-containing protein</fullName>
    </recommendedName>
</protein>
<evidence type="ECO:0000256" key="4">
    <source>
        <dbReference type="SAM" id="MobiDB-lite"/>
    </source>
</evidence>
<dbReference type="InterPro" id="IPR040911">
    <property type="entry name" value="Exostosin_GT47"/>
</dbReference>
<reference evidence="6" key="1">
    <citation type="journal article" date="2021" name="Proc. Natl. Acad. Sci. U.S.A.">
        <title>Three genomes in the algal genus Volvox reveal the fate of a haploid sex-determining region after a transition to homothallism.</title>
        <authorList>
            <person name="Yamamoto K."/>
            <person name="Hamaji T."/>
            <person name="Kawai-Toyooka H."/>
            <person name="Matsuzaki R."/>
            <person name="Takahashi F."/>
            <person name="Nishimura Y."/>
            <person name="Kawachi M."/>
            <person name="Noguchi H."/>
            <person name="Minakuchi Y."/>
            <person name="Umen J.G."/>
            <person name="Toyoda A."/>
            <person name="Nozaki H."/>
        </authorList>
    </citation>
    <scope>NUCLEOTIDE SEQUENCE</scope>
    <source>
        <strain evidence="6">NIES-3786</strain>
    </source>
</reference>
<keyword evidence="3" id="KW-0333">Golgi apparatus</keyword>
<dbReference type="OrthoDB" id="1924787at2759"/>
<name>A0A8J4FS25_9CHLO</name>
<dbReference type="EMBL" id="BNCP01000022">
    <property type="protein sequence ID" value="GIL82050.1"/>
    <property type="molecule type" value="Genomic_DNA"/>
</dbReference>
<evidence type="ECO:0000259" key="5">
    <source>
        <dbReference type="Pfam" id="PF03016"/>
    </source>
</evidence>
<feature type="domain" description="Exostosin GT47" evidence="5">
    <location>
        <begin position="40"/>
        <end position="210"/>
    </location>
</feature>
<comment type="caution">
    <text evidence="6">The sequence shown here is derived from an EMBL/GenBank/DDBJ whole genome shotgun (WGS) entry which is preliminary data.</text>
</comment>
<evidence type="ECO:0000256" key="1">
    <source>
        <dbReference type="ARBA" id="ARBA00004323"/>
    </source>
</evidence>
<feature type="compositionally biased region" description="Polar residues" evidence="4">
    <location>
        <begin position="396"/>
        <end position="409"/>
    </location>
</feature>
<evidence type="ECO:0000313" key="6">
    <source>
        <dbReference type="EMBL" id="GIL82050.1"/>
    </source>
</evidence>
<accession>A0A8J4FS25</accession>
<gene>
    <name evidence="6" type="ORF">Vretifemale_10996</name>
</gene>
<proteinExistence type="inferred from homology"/>
<evidence type="ECO:0000256" key="2">
    <source>
        <dbReference type="ARBA" id="ARBA00010271"/>
    </source>
</evidence>
<sequence>GDWGLGEVAADVQQLTWNATWLTHWGLSINRSEIKRWDLAFRPNRDVVIPVYISPGHYVRFGIIRSPLHPSAAARAKARNESMLFFAGRICHDPRLPSPKTFPACGDDTAEWYGGGIREKFFVAHWNRSGFHIVRSEPRYGFYMSRSAFCLAPPGAGHGQRQIQALFMGCAPVIVADGVAEPFEPALNWRDWGVRLAEEAIPRAHELLAAVLPELPTKQARMHCAAQHMLYSTITGAVLGEDGRYDAFETTLEILRVRAAHPDAPQEDFRRLDPDFAAFMDCQRPPGFKWLNGTVAKRTRNSQSPGLQRPEEGATAIGIVGSGGTGTSWTQMEVANVTAGGDGQGLEGMYVSESRNEATALWMEGSHEDPDAATDDGDGGQGSGDVGSNEEAASLGDSNTSVAGSSYTGPSSPPSPSQAPRLFAGLCSHAARDMRHRDRGCYYFLRGGGYMGVPGGAMCAKGFKTRLAACPRLWG</sequence>
<dbReference type="Proteomes" id="UP000747110">
    <property type="component" value="Unassembled WGS sequence"/>
</dbReference>
<dbReference type="PANTHER" id="PTHR11062">
    <property type="entry name" value="EXOSTOSIN HEPARAN SULFATE GLYCOSYLTRANSFERASE -RELATED"/>
    <property type="match status" value="1"/>
</dbReference>
<organism evidence="6 7">
    <name type="scientific">Volvox reticuliferus</name>
    <dbReference type="NCBI Taxonomy" id="1737510"/>
    <lineage>
        <taxon>Eukaryota</taxon>
        <taxon>Viridiplantae</taxon>
        <taxon>Chlorophyta</taxon>
        <taxon>core chlorophytes</taxon>
        <taxon>Chlorophyceae</taxon>
        <taxon>CS clade</taxon>
        <taxon>Chlamydomonadales</taxon>
        <taxon>Volvocaceae</taxon>
        <taxon>Volvox</taxon>
    </lineage>
</organism>